<name>E6VMG4_RHOPX</name>
<feature type="transmembrane region" description="Helical" evidence="1">
    <location>
        <begin position="101"/>
        <end position="119"/>
    </location>
</feature>
<dbReference type="KEGG" id="rpx:Rpdx1_0710"/>
<dbReference type="Proteomes" id="UP000001402">
    <property type="component" value="Chromosome"/>
</dbReference>
<gene>
    <name evidence="3" type="ordered locus">Rpdx1_0710</name>
</gene>
<dbReference type="EMBL" id="CP002418">
    <property type="protein sequence ID" value="ADU42347.1"/>
    <property type="molecule type" value="Genomic_DNA"/>
</dbReference>
<dbReference type="HOGENOM" id="CLU_096548_2_0_5"/>
<evidence type="ECO:0000313" key="4">
    <source>
        <dbReference type="Proteomes" id="UP000001402"/>
    </source>
</evidence>
<dbReference type="eggNOG" id="COG2363">
    <property type="taxonomic scope" value="Bacteria"/>
</dbReference>
<keyword evidence="2" id="KW-0732">Signal</keyword>
<protein>
    <recommendedName>
        <fullName evidence="5">DUF423 domain-containing protein</fullName>
    </recommendedName>
</protein>
<dbReference type="InterPro" id="IPR006696">
    <property type="entry name" value="DUF423"/>
</dbReference>
<sequence length="124" mass="12528" precursor="true">MHAALRLLIAIAGLYGAAGVALAAAAAHVPDAGRLGPASSMLLFHACAIAAAVLLTERGIAHRIPGLAATFGFVFGTALFAGALTMLQFTGQGLFPMAAPTGGSILIGSWLLLAVAALWPRRRP</sequence>
<dbReference type="STRING" id="652103.Rpdx1_0710"/>
<organism evidence="3 4">
    <name type="scientific">Rhodopseudomonas palustris (strain DX-1)</name>
    <dbReference type="NCBI Taxonomy" id="652103"/>
    <lineage>
        <taxon>Bacteria</taxon>
        <taxon>Pseudomonadati</taxon>
        <taxon>Pseudomonadota</taxon>
        <taxon>Alphaproteobacteria</taxon>
        <taxon>Hyphomicrobiales</taxon>
        <taxon>Nitrobacteraceae</taxon>
        <taxon>Rhodopseudomonas</taxon>
    </lineage>
</organism>
<dbReference type="Pfam" id="PF04241">
    <property type="entry name" value="DUF423"/>
    <property type="match status" value="1"/>
</dbReference>
<keyword evidence="1" id="KW-0472">Membrane</keyword>
<proteinExistence type="predicted"/>
<feature type="chain" id="PRO_5003211133" description="DUF423 domain-containing protein" evidence="2">
    <location>
        <begin position="24"/>
        <end position="124"/>
    </location>
</feature>
<evidence type="ECO:0000256" key="1">
    <source>
        <dbReference type="SAM" id="Phobius"/>
    </source>
</evidence>
<keyword evidence="1" id="KW-0812">Transmembrane</keyword>
<dbReference type="BioCyc" id="RPAL652103:RPDX1_RS03535-MONOMER"/>
<dbReference type="OrthoDB" id="7173378at2"/>
<feature type="transmembrane region" description="Helical" evidence="1">
    <location>
        <begin position="67"/>
        <end position="89"/>
    </location>
</feature>
<dbReference type="AlphaFoldDB" id="E6VMG4"/>
<evidence type="ECO:0000313" key="3">
    <source>
        <dbReference type="EMBL" id="ADU42347.1"/>
    </source>
</evidence>
<evidence type="ECO:0000256" key="2">
    <source>
        <dbReference type="SAM" id="SignalP"/>
    </source>
</evidence>
<feature type="signal peptide" evidence="2">
    <location>
        <begin position="1"/>
        <end position="23"/>
    </location>
</feature>
<accession>E6VMG4</accession>
<keyword evidence="1" id="KW-1133">Transmembrane helix</keyword>
<reference evidence="3" key="1">
    <citation type="submission" date="2010-12" db="EMBL/GenBank/DDBJ databases">
        <title>Complete sequence of Rhodopseudomonas palustris DX-1.</title>
        <authorList>
            <consortium name="US DOE Joint Genome Institute"/>
            <person name="Lucas S."/>
            <person name="Copeland A."/>
            <person name="Lapidus A."/>
            <person name="Cheng J.-F."/>
            <person name="Goodwin L."/>
            <person name="Pitluck S."/>
            <person name="Misra M."/>
            <person name="Chertkov O."/>
            <person name="Detter J.C."/>
            <person name="Han C."/>
            <person name="Tapia R."/>
            <person name="Land M."/>
            <person name="Hauser L."/>
            <person name="Kyrpides N."/>
            <person name="Ivanova N."/>
            <person name="Ovchinnikova G."/>
            <person name="Logan B."/>
            <person name="Oda Y."/>
            <person name="Harwood C."/>
            <person name="Woyke T."/>
        </authorList>
    </citation>
    <scope>NUCLEOTIDE SEQUENCE [LARGE SCALE GENOMIC DNA]</scope>
    <source>
        <strain evidence="3">DX-1</strain>
    </source>
</reference>
<evidence type="ECO:0008006" key="5">
    <source>
        <dbReference type="Google" id="ProtNLM"/>
    </source>
</evidence>
<feature type="transmembrane region" description="Helical" evidence="1">
    <location>
        <begin position="35"/>
        <end position="55"/>
    </location>
</feature>